<dbReference type="GO" id="GO:0000175">
    <property type="term" value="F:3'-5'-RNA exonuclease activity"/>
    <property type="evidence" value="ECO:0007669"/>
    <property type="project" value="UniProtKB-ARBA"/>
</dbReference>
<dbReference type="Proteomes" id="UP000502823">
    <property type="component" value="Unassembled WGS sequence"/>
</dbReference>
<comment type="subcellular location">
    <subcellularLocation>
        <location evidence="3">Mitochondrion membrane</location>
    </subcellularLocation>
</comment>
<evidence type="ECO:0000256" key="1">
    <source>
        <dbReference type="ARBA" id="ARBA00001936"/>
    </source>
</evidence>
<comment type="cofactor">
    <cofactor evidence="2">
        <name>Mg(2+)</name>
        <dbReference type="ChEBI" id="CHEBI:18420"/>
    </cofactor>
</comment>
<protein>
    <recommendedName>
        <fullName evidence="13">Exonuclease 3'-5' domain-containing protein 2</fullName>
    </recommendedName>
</protein>
<evidence type="ECO:0000256" key="11">
    <source>
        <dbReference type="ARBA" id="ARBA00023136"/>
    </source>
</evidence>
<evidence type="ECO:0000256" key="8">
    <source>
        <dbReference type="ARBA" id="ARBA00022839"/>
    </source>
</evidence>
<proteinExistence type="inferred from homology"/>
<evidence type="ECO:0000256" key="6">
    <source>
        <dbReference type="ARBA" id="ARBA00022723"/>
    </source>
</evidence>
<comment type="caution">
    <text evidence="16">The sequence shown here is derived from an EMBL/GenBank/DDBJ whole genome shotgun (WGS) entry which is preliminary data.</text>
</comment>
<keyword evidence="8" id="KW-0269">Exonuclease</keyword>
<accession>A0A6L2PQX8</accession>
<dbReference type="Pfam" id="PF01612">
    <property type="entry name" value="DNA_pol_A_exo1"/>
    <property type="match status" value="1"/>
</dbReference>
<evidence type="ECO:0000256" key="2">
    <source>
        <dbReference type="ARBA" id="ARBA00001946"/>
    </source>
</evidence>
<keyword evidence="11 14" id="KW-0472">Membrane</keyword>
<comment type="similarity">
    <text evidence="12">Belongs to the EXD2 family.</text>
</comment>
<dbReference type="FunFam" id="3.30.420.10:FF:000041">
    <property type="entry name" value="Exonuclease 3'-5' domain containing 2"/>
    <property type="match status" value="1"/>
</dbReference>
<dbReference type="PANTHER" id="PTHR13620">
    <property type="entry name" value="3-5 EXONUCLEASE"/>
    <property type="match status" value="1"/>
</dbReference>
<evidence type="ECO:0000256" key="10">
    <source>
        <dbReference type="ARBA" id="ARBA00023128"/>
    </source>
</evidence>
<dbReference type="OrthoDB" id="1920326at2759"/>
<evidence type="ECO:0000313" key="16">
    <source>
        <dbReference type="EMBL" id="GFG34664.1"/>
    </source>
</evidence>
<dbReference type="InParanoid" id="A0A6L2PQX8"/>
<dbReference type="GO" id="GO:0006310">
    <property type="term" value="P:DNA recombination"/>
    <property type="evidence" value="ECO:0007669"/>
    <property type="project" value="UniProtKB-ARBA"/>
</dbReference>
<dbReference type="SUPFAM" id="SSF53098">
    <property type="entry name" value="Ribonuclease H-like"/>
    <property type="match status" value="1"/>
</dbReference>
<dbReference type="GO" id="GO:0031966">
    <property type="term" value="C:mitochondrial membrane"/>
    <property type="evidence" value="ECO:0007669"/>
    <property type="project" value="UniProtKB-SubCell"/>
</dbReference>
<evidence type="ECO:0000256" key="14">
    <source>
        <dbReference type="SAM" id="Phobius"/>
    </source>
</evidence>
<evidence type="ECO:0000313" key="17">
    <source>
        <dbReference type="Proteomes" id="UP000502823"/>
    </source>
</evidence>
<dbReference type="GO" id="GO:0046872">
    <property type="term" value="F:metal ion binding"/>
    <property type="evidence" value="ECO:0007669"/>
    <property type="project" value="UniProtKB-KW"/>
</dbReference>
<sequence>MTEVSTTQILAIFTLLWDVNKMSTINQQHKRLAAGIVGATLGLGVAYFVRKWWGSKLKQFRGYGLHVRREGVSVVSSFKECEIAAETLQRKCADFRVLGFDCEWVTDAGRRRPVAVLQLASEDGFCALIRLCHINELPQSLEQILEDATVFKVGVVPSDDAKYLMQDYGIRVRGCLDLRHLMKQNGTLYRGGLAGMAQNLLGIELDKSWHIRCSDWEAPALSAHQVHYASQDALVAVGIFCKLVQPELRPWWHIWSSVQPAWSRIVELCRNYVDVKYKNKSRQGQSADAPLQDGRVQPFQQASRHTMKTSSRAFSTRQKPLYDNCILQAPDGEVLSTCDHRKAEWYLFKNLGVKVCDSPLTVRLLFEPSGRAVDEVGQYYTQEKANRCVVCGKNESYIRKNIVPREYRRHFPVVMKDHISHDVLLLCVDCHLRSNSFDVMLRQQLARECNAPIGSCDDVKAFEVPDMKRVRSAARALLSKDADRIPLKRKEELQQVVLQHFGAEGGTELLQDMLQKIKDVAVR</sequence>
<dbReference type="InterPro" id="IPR002562">
    <property type="entry name" value="3'-5'_exonuclease_dom"/>
</dbReference>
<dbReference type="GO" id="GO:0005634">
    <property type="term" value="C:nucleus"/>
    <property type="evidence" value="ECO:0007669"/>
    <property type="project" value="TreeGrafter"/>
</dbReference>
<gene>
    <name evidence="16" type="ORF">Cfor_10900</name>
</gene>
<feature type="domain" description="3'-5' exonuclease" evidence="15">
    <location>
        <begin position="72"/>
        <end position="249"/>
    </location>
</feature>
<dbReference type="CDD" id="cd06141">
    <property type="entry name" value="WRN_exo"/>
    <property type="match status" value="1"/>
</dbReference>
<name>A0A6L2PQX8_COPFO</name>
<evidence type="ECO:0000259" key="15">
    <source>
        <dbReference type="SMART" id="SM00474"/>
    </source>
</evidence>
<keyword evidence="5" id="KW-0540">Nuclease</keyword>
<dbReference type="GO" id="GO:0003676">
    <property type="term" value="F:nucleic acid binding"/>
    <property type="evidence" value="ECO:0007669"/>
    <property type="project" value="InterPro"/>
</dbReference>
<keyword evidence="7" id="KW-0378">Hydrolase</keyword>
<evidence type="ECO:0000256" key="9">
    <source>
        <dbReference type="ARBA" id="ARBA00022989"/>
    </source>
</evidence>
<organism evidence="16 17">
    <name type="scientific">Coptotermes formosanus</name>
    <name type="common">Formosan subterranean termite</name>
    <dbReference type="NCBI Taxonomy" id="36987"/>
    <lineage>
        <taxon>Eukaryota</taxon>
        <taxon>Metazoa</taxon>
        <taxon>Ecdysozoa</taxon>
        <taxon>Arthropoda</taxon>
        <taxon>Hexapoda</taxon>
        <taxon>Insecta</taxon>
        <taxon>Pterygota</taxon>
        <taxon>Neoptera</taxon>
        <taxon>Polyneoptera</taxon>
        <taxon>Dictyoptera</taxon>
        <taxon>Blattodea</taxon>
        <taxon>Blattoidea</taxon>
        <taxon>Termitoidae</taxon>
        <taxon>Rhinotermitidae</taxon>
        <taxon>Coptotermes</taxon>
    </lineage>
</organism>
<evidence type="ECO:0000256" key="13">
    <source>
        <dbReference type="ARBA" id="ARBA00069878"/>
    </source>
</evidence>
<keyword evidence="4 14" id="KW-0812">Transmembrane</keyword>
<dbReference type="Gene3D" id="3.30.420.10">
    <property type="entry name" value="Ribonuclease H-like superfamily/Ribonuclease H"/>
    <property type="match status" value="1"/>
</dbReference>
<evidence type="ECO:0000256" key="5">
    <source>
        <dbReference type="ARBA" id="ARBA00022722"/>
    </source>
</evidence>
<evidence type="ECO:0000256" key="3">
    <source>
        <dbReference type="ARBA" id="ARBA00004325"/>
    </source>
</evidence>
<comment type="cofactor">
    <cofactor evidence="1">
        <name>Mn(2+)</name>
        <dbReference type="ChEBI" id="CHEBI:29035"/>
    </cofactor>
</comment>
<dbReference type="InterPro" id="IPR036397">
    <property type="entry name" value="RNaseH_sf"/>
</dbReference>
<keyword evidence="10" id="KW-0496">Mitochondrion</keyword>
<evidence type="ECO:0000256" key="12">
    <source>
        <dbReference type="ARBA" id="ARBA00061005"/>
    </source>
</evidence>
<dbReference type="PANTHER" id="PTHR13620:SF104">
    <property type="entry name" value="EXONUCLEASE 3'-5' DOMAIN-CONTAINING PROTEIN 2"/>
    <property type="match status" value="1"/>
</dbReference>
<evidence type="ECO:0000256" key="4">
    <source>
        <dbReference type="ARBA" id="ARBA00022692"/>
    </source>
</evidence>
<dbReference type="AlphaFoldDB" id="A0A6L2PQX8"/>
<evidence type="ECO:0000256" key="7">
    <source>
        <dbReference type="ARBA" id="ARBA00022801"/>
    </source>
</evidence>
<dbReference type="InterPro" id="IPR051132">
    <property type="entry name" value="3-5_Exonuclease_domain"/>
</dbReference>
<dbReference type="InterPro" id="IPR012337">
    <property type="entry name" value="RNaseH-like_sf"/>
</dbReference>
<keyword evidence="9 14" id="KW-1133">Transmembrane helix</keyword>
<keyword evidence="6" id="KW-0479">Metal-binding</keyword>
<dbReference type="SMART" id="SM00474">
    <property type="entry name" value="35EXOc"/>
    <property type="match status" value="1"/>
</dbReference>
<feature type="transmembrane region" description="Helical" evidence="14">
    <location>
        <begin position="32"/>
        <end position="49"/>
    </location>
</feature>
<reference evidence="17" key="1">
    <citation type="submission" date="2020-01" db="EMBL/GenBank/DDBJ databases">
        <title>Draft genome sequence of the Termite Coptotermes fromosanus.</title>
        <authorList>
            <person name="Itakura S."/>
            <person name="Yosikawa Y."/>
            <person name="Umezawa K."/>
        </authorList>
    </citation>
    <scope>NUCLEOTIDE SEQUENCE [LARGE SCALE GENOMIC DNA]</scope>
</reference>
<keyword evidence="17" id="KW-1185">Reference proteome</keyword>
<dbReference type="EMBL" id="BLKM01005549">
    <property type="protein sequence ID" value="GFG34664.1"/>
    <property type="molecule type" value="Genomic_DNA"/>
</dbReference>
<dbReference type="FunCoup" id="A0A6L2PQX8">
    <property type="interactions" value="833"/>
</dbReference>